<evidence type="ECO:0000313" key="4">
    <source>
        <dbReference type="Proteomes" id="UP000248745"/>
    </source>
</evidence>
<evidence type="ECO:0000259" key="2">
    <source>
        <dbReference type="Pfam" id="PF13369"/>
    </source>
</evidence>
<reference evidence="3 4" key="1">
    <citation type="submission" date="2018-06" db="EMBL/GenBank/DDBJ databases">
        <title>Mucibacter soli gen. nov., sp. nov., a new member of the family Chitinophagaceae producing mucin.</title>
        <authorList>
            <person name="Kim M.-K."/>
            <person name="Park S."/>
            <person name="Kim T.-S."/>
            <person name="Joung Y."/>
            <person name="Han J.-H."/>
            <person name="Kim S.B."/>
        </authorList>
    </citation>
    <scope>NUCLEOTIDE SEQUENCE [LARGE SCALE GENOMIC DNA]</scope>
    <source>
        <strain evidence="3 4">R1-15</strain>
    </source>
</reference>
<dbReference type="PANTHER" id="PTHR31350:SF27">
    <property type="entry name" value="HEMIMETHYLATED DNA-BINDING DOMAIN-CONTAINING PROTEIN"/>
    <property type="match status" value="1"/>
</dbReference>
<dbReference type="EMBL" id="QKTW01000018">
    <property type="protein sequence ID" value="PZF72442.1"/>
    <property type="molecule type" value="Genomic_DNA"/>
</dbReference>
<organism evidence="3 4">
    <name type="scientific">Taibaiella soli</name>
    <dbReference type="NCBI Taxonomy" id="1649169"/>
    <lineage>
        <taxon>Bacteria</taxon>
        <taxon>Pseudomonadati</taxon>
        <taxon>Bacteroidota</taxon>
        <taxon>Chitinophagia</taxon>
        <taxon>Chitinophagales</taxon>
        <taxon>Chitinophagaceae</taxon>
        <taxon>Taibaiella</taxon>
    </lineage>
</organism>
<feature type="domain" description="Protein SirB1 N-terminal" evidence="2">
    <location>
        <begin position="104"/>
        <end position="263"/>
    </location>
</feature>
<keyword evidence="4" id="KW-1185">Reference proteome</keyword>
<name>A0A2W2AG03_9BACT</name>
<evidence type="ECO:0000313" key="3">
    <source>
        <dbReference type="EMBL" id="PZF72442.1"/>
    </source>
</evidence>
<sequence length="294" mass="34939">MMRQNNEIRALLRLIDDPDNEVFETVADKIVHYGKEIIPNLEQLWEVTADESLQERIEQLIHRVHFQDLQDEFLEWSHNKHPELLRGAILVARYQFPDLNVSSILAQFDQIRRNIWLELNSYLTPLEQVNVFNSILYNYYKLVGHELTEREPKHFFINQVLEGKQGNAYTLGILYLGLCEMLDIPIFAMDIPRQFVFAYIDTLHHFISSDDEGVQQIQFYVDPMNGMVYTQKDVDTYLRKINANDRENYFAPLGTKRIIFKMLEELALCYRYKREEGKAEEIQQLMRIIIDDNE</sequence>
<evidence type="ECO:0000256" key="1">
    <source>
        <dbReference type="ARBA" id="ARBA00007100"/>
    </source>
</evidence>
<dbReference type="Proteomes" id="UP000248745">
    <property type="component" value="Unassembled WGS sequence"/>
</dbReference>
<dbReference type="InterPro" id="IPR032698">
    <property type="entry name" value="SirB1_N"/>
</dbReference>
<comment type="similarity">
    <text evidence="1">Belongs to the UPF0162 family.</text>
</comment>
<protein>
    <recommendedName>
        <fullName evidence="2">Protein SirB1 N-terminal domain-containing protein</fullName>
    </recommendedName>
</protein>
<proteinExistence type="inferred from homology"/>
<dbReference type="AlphaFoldDB" id="A0A2W2AG03"/>
<gene>
    <name evidence="3" type="ORF">DN068_13910</name>
</gene>
<dbReference type="PANTHER" id="PTHR31350">
    <property type="entry name" value="SI:DKEY-261L7.2"/>
    <property type="match status" value="1"/>
</dbReference>
<accession>A0A2W2AG03</accession>
<comment type="caution">
    <text evidence="3">The sequence shown here is derived from an EMBL/GenBank/DDBJ whole genome shotgun (WGS) entry which is preliminary data.</text>
</comment>
<dbReference type="Pfam" id="PF13369">
    <property type="entry name" value="Transglut_core2"/>
    <property type="match status" value="1"/>
</dbReference>
<dbReference type="RefSeq" id="WP_110999537.1">
    <property type="nucleotide sequence ID" value="NZ_QKTW01000018.1"/>
</dbReference>
<dbReference type="OrthoDB" id="188084at2"/>